<protein>
    <submittedName>
        <fullName evidence="1">Uncharacterized protein</fullName>
    </submittedName>
</protein>
<keyword evidence="2" id="KW-1185">Reference proteome</keyword>
<accession>A0A7J8RWZ7</accession>
<name>A0A7J8RWZ7_GOSDV</name>
<gene>
    <name evidence="1" type="ORF">Godav_027771</name>
</gene>
<organism evidence="1 2">
    <name type="scientific">Gossypium davidsonii</name>
    <name type="common">Davidson's cotton</name>
    <name type="synonym">Gossypium klotzschianum subsp. davidsonii</name>
    <dbReference type="NCBI Taxonomy" id="34287"/>
    <lineage>
        <taxon>Eukaryota</taxon>
        <taxon>Viridiplantae</taxon>
        <taxon>Streptophyta</taxon>
        <taxon>Embryophyta</taxon>
        <taxon>Tracheophyta</taxon>
        <taxon>Spermatophyta</taxon>
        <taxon>Magnoliopsida</taxon>
        <taxon>eudicotyledons</taxon>
        <taxon>Gunneridae</taxon>
        <taxon>Pentapetalae</taxon>
        <taxon>rosids</taxon>
        <taxon>malvids</taxon>
        <taxon>Malvales</taxon>
        <taxon>Malvaceae</taxon>
        <taxon>Malvoideae</taxon>
        <taxon>Gossypium</taxon>
    </lineage>
</organism>
<comment type="caution">
    <text evidence="1">The sequence shown here is derived from an EMBL/GenBank/DDBJ whole genome shotgun (WGS) entry which is preliminary data.</text>
</comment>
<dbReference type="EMBL" id="JABFAC010000007">
    <property type="protein sequence ID" value="MBA0618417.1"/>
    <property type="molecule type" value="Genomic_DNA"/>
</dbReference>
<evidence type="ECO:0000313" key="2">
    <source>
        <dbReference type="Proteomes" id="UP000593561"/>
    </source>
</evidence>
<dbReference type="AlphaFoldDB" id="A0A7J8RWZ7"/>
<reference evidence="1 2" key="1">
    <citation type="journal article" date="2019" name="Genome Biol. Evol.">
        <title>Insights into the evolution of the New World diploid cottons (Gossypium, subgenus Houzingenia) based on genome sequencing.</title>
        <authorList>
            <person name="Grover C.E."/>
            <person name="Arick M.A. 2nd"/>
            <person name="Thrash A."/>
            <person name="Conover J.L."/>
            <person name="Sanders W.S."/>
            <person name="Peterson D.G."/>
            <person name="Frelichowski J.E."/>
            <person name="Scheffler J.A."/>
            <person name="Scheffler B.E."/>
            <person name="Wendel J.F."/>
        </authorList>
    </citation>
    <scope>NUCLEOTIDE SEQUENCE [LARGE SCALE GENOMIC DNA]</scope>
    <source>
        <strain evidence="1">27</strain>
        <tissue evidence="1">Leaf</tissue>
    </source>
</reference>
<evidence type="ECO:0000313" key="1">
    <source>
        <dbReference type="EMBL" id="MBA0618417.1"/>
    </source>
</evidence>
<proteinExistence type="predicted"/>
<sequence>MLAQAKTKKEYKKLMAEMLNSIDSESEDEKYSASSIKTVDLAYDTTSGFYEMLRPVKHNFLKTDSTAPTVLGETLVECLPGYYNSDQSSSTSTMINERTLPFSITKKFEKYEEEKEEF</sequence>
<dbReference type="Proteomes" id="UP000593561">
    <property type="component" value="Unassembled WGS sequence"/>
</dbReference>